<accession>A0ABQ3DI61</accession>
<sequence length="254" mass="27212">MEDLGYGTTTGAAPGPVSTASVEAARRALASTGVHLMPPDTLTACTGTDSGAWDRFRAHWEDLSPDRYAAESGTCRLRRFGHFSLAADTGKVTPLPHVPFVQPQDTNPLYVQVDRHFDPLTDAFAADPVLLAVIRLLGQLAGGLDRAAEWNVKVHPFRVVAAADGRGEPTPEGLHRDGVTLVSSLLIARRNAEGGESTVFDPDGKRVLATTLDEPGTLLLGDDRRTLHQVSPIRPLDPGRLACRDVLVTTLTAR</sequence>
<keyword evidence="2" id="KW-1185">Reference proteome</keyword>
<organism evidence="1 2">
    <name type="scientific">Streptomyces chryseus</name>
    <dbReference type="NCBI Taxonomy" id="68186"/>
    <lineage>
        <taxon>Bacteria</taxon>
        <taxon>Bacillati</taxon>
        <taxon>Actinomycetota</taxon>
        <taxon>Actinomycetes</taxon>
        <taxon>Kitasatosporales</taxon>
        <taxon>Streptomycetaceae</taxon>
        <taxon>Streptomyces</taxon>
    </lineage>
</organism>
<reference evidence="2" key="1">
    <citation type="journal article" date="2019" name="Int. J. Syst. Evol. Microbiol.">
        <title>The Global Catalogue of Microorganisms (GCM) 10K type strain sequencing project: providing services to taxonomists for standard genome sequencing and annotation.</title>
        <authorList>
            <consortium name="The Broad Institute Genomics Platform"/>
            <consortium name="The Broad Institute Genome Sequencing Center for Infectious Disease"/>
            <person name="Wu L."/>
            <person name="Ma J."/>
        </authorList>
    </citation>
    <scope>NUCLEOTIDE SEQUENCE [LARGE SCALE GENOMIC DNA]</scope>
    <source>
        <strain evidence="2">JCM 4737</strain>
    </source>
</reference>
<dbReference type="Gene3D" id="2.60.120.620">
    <property type="entry name" value="q2cbj1_9rhob like domain"/>
    <property type="match status" value="1"/>
</dbReference>
<comment type="caution">
    <text evidence="1">The sequence shown here is derived from an EMBL/GenBank/DDBJ whole genome shotgun (WGS) entry which is preliminary data.</text>
</comment>
<evidence type="ECO:0000313" key="2">
    <source>
        <dbReference type="Proteomes" id="UP000599437"/>
    </source>
</evidence>
<dbReference type="InterPro" id="IPR018724">
    <property type="entry name" value="2OG-Fe_dioxygenase"/>
</dbReference>
<gene>
    <name evidence="1" type="ORF">GCM10010346_19700</name>
</gene>
<dbReference type="Proteomes" id="UP000599437">
    <property type="component" value="Unassembled WGS sequence"/>
</dbReference>
<evidence type="ECO:0000313" key="1">
    <source>
        <dbReference type="EMBL" id="GHA96989.1"/>
    </source>
</evidence>
<protein>
    <recommendedName>
        <fullName evidence="3">2OG-Fe dioxygenase family protein</fullName>
    </recommendedName>
</protein>
<dbReference type="Pfam" id="PF10014">
    <property type="entry name" value="2OG-Fe_Oxy_2"/>
    <property type="match status" value="1"/>
</dbReference>
<proteinExistence type="predicted"/>
<dbReference type="EMBL" id="BMVO01000004">
    <property type="protein sequence ID" value="GHA96989.1"/>
    <property type="molecule type" value="Genomic_DNA"/>
</dbReference>
<dbReference type="RefSeq" id="WP_138898849.1">
    <property type="nucleotide sequence ID" value="NZ_BMVO01000004.1"/>
</dbReference>
<evidence type="ECO:0008006" key="3">
    <source>
        <dbReference type="Google" id="ProtNLM"/>
    </source>
</evidence>
<name>A0ABQ3DI61_9ACTN</name>